<evidence type="ECO:0000313" key="2">
    <source>
        <dbReference type="Proteomes" id="UP001201812"/>
    </source>
</evidence>
<evidence type="ECO:0000313" key="1">
    <source>
        <dbReference type="EMBL" id="KAI1694801.1"/>
    </source>
</evidence>
<name>A0AAD4MIW9_9BILA</name>
<protein>
    <submittedName>
        <fullName evidence="1">Uncharacterized protein</fullName>
    </submittedName>
</protein>
<proteinExistence type="predicted"/>
<comment type="caution">
    <text evidence="1">The sequence shown here is derived from an EMBL/GenBank/DDBJ whole genome shotgun (WGS) entry which is preliminary data.</text>
</comment>
<dbReference type="EMBL" id="JAKKPZ010000469">
    <property type="protein sequence ID" value="KAI1694801.1"/>
    <property type="molecule type" value="Genomic_DNA"/>
</dbReference>
<accession>A0AAD4MIW9</accession>
<organism evidence="1 2">
    <name type="scientific">Ditylenchus destructor</name>
    <dbReference type="NCBI Taxonomy" id="166010"/>
    <lineage>
        <taxon>Eukaryota</taxon>
        <taxon>Metazoa</taxon>
        <taxon>Ecdysozoa</taxon>
        <taxon>Nematoda</taxon>
        <taxon>Chromadorea</taxon>
        <taxon>Rhabditida</taxon>
        <taxon>Tylenchina</taxon>
        <taxon>Tylenchomorpha</taxon>
        <taxon>Sphaerularioidea</taxon>
        <taxon>Anguinidae</taxon>
        <taxon>Anguininae</taxon>
        <taxon>Ditylenchus</taxon>
    </lineage>
</organism>
<reference evidence="1" key="1">
    <citation type="submission" date="2022-01" db="EMBL/GenBank/DDBJ databases">
        <title>Genome Sequence Resource for Two Populations of Ditylenchus destructor, the Migratory Endoparasitic Phytonematode.</title>
        <authorList>
            <person name="Zhang H."/>
            <person name="Lin R."/>
            <person name="Xie B."/>
        </authorList>
    </citation>
    <scope>NUCLEOTIDE SEQUENCE</scope>
    <source>
        <strain evidence="1">BazhouSP</strain>
    </source>
</reference>
<sequence>MLDNKPTMSIAVTVSKCSEEGNLELLESLMHEILDTNDVAILSNAKHSCSVLVDRLMSSTLETYDMMVDKHDRAAKEGYRKSGSTLSSNQVEGVLSDFYHQIRANKLQRRKFASSLLRLFAEDSKELCDRAQRI</sequence>
<dbReference type="AlphaFoldDB" id="A0AAD4MIW9"/>
<keyword evidence="2" id="KW-1185">Reference proteome</keyword>
<gene>
    <name evidence="1" type="ORF">DdX_19932</name>
</gene>
<dbReference type="Proteomes" id="UP001201812">
    <property type="component" value="Unassembled WGS sequence"/>
</dbReference>